<proteinExistence type="predicted"/>
<reference evidence="1" key="1">
    <citation type="submission" date="2014-11" db="EMBL/GenBank/DDBJ databases">
        <authorList>
            <person name="Amaro Gonzalez C."/>
        </authorList>
    </citation>
    <scope>NUCLEOTIDE SEQUENCE</scope>
</reference>
<dbReference type="EMBL" id="GBXM01029576">
    <property type="protein sequence ID" value="JAH79001.1"/>
    <property type="molecule type" value="Transcribed_RNA"/>
</dbReference>
<evidence type="ECO:0000313" key="1">
    <source>
        <dbReference type="EMBL" id="JAH79001.1"/>
    </source>
</evidence>
<protein>
    <submittedName>
        <fullName evidence="1">Uncharacterized protein</fullName>
    </submittedName>
</protein>
<dbReference type="AlphaFoldDB" id="A0A0E9VLV2"/>
<sequence>MFHFLAGWSQLQKVHLSTHCCHATKLTH</sequence>
<accession>A0A0E9VLV2</accession>
<name>A0A0E9VLV2_ANGAN</name>
<organism evidence="1">
    <name type="scientific">Anguilla anguilla</name>
    <name type="common">European freshwater eel</name>
    <name type="synonym">Muraena anguilla</name>
    <dbReference type="NCBI Taxonomy" id="7936"/>
    <lineage>
        <taxon>Eukaryota</taxon>
        <taxon>Metazoa</taxon>
        <taxon>Chordata</taxon>
        <taxon>Craniata</taxon>
        <taxon>Vertebrata</taxon>
        <taxon>Euteleostomi</taxon>
        <taxon>Actinopterygii</taxon>
        <taxon>Neopterygii</taxon>
        <taxon>Teleostei</taxon>
        <taxon>Anguilliformes</taxon>
        <taxon>Anguillidae</taxon>
        <taxon>Anguilla</taxon>
    </lineage>
</organism>
<reference evidence="1" key="2">
    <citation type="journal article" date="2015" name="Fish Shellfish Immunol.">
        <title>Early steps in the European eel (Anguilla anguilla)-Vibrio vulnificus interaction in the gills: Role of the RtxA13 toxin.</title>
        <authorList>
            <person name="Callol A."/>
            <person name="Pajuelo D."/>
            <person name="Ebbesson L."/>
            <person name="Teles M."/>
            <person name="MacKenzie S."/>
            <person name="Amaro C."/>
        </authorList>
    </citation>
    <scope>NUCLEOTIDE SEQUENCE</scope>
</reference>